<proteinExistence type="predicted"/>
<dbReference type="Proteomes" id="UP000253594">
    <property type="component" value="Unassembled WGS sequence"/>
</dbReference>
<dbReference type="RefSeq" id="WP_033949259.1">
    <property type="nucleotide sequence ID" value="NZ_CAADLH010000430.1"/>
</dbReference>
<organism evidence="1 2">
    <name type="scientific">Pseudomonas aeruginosa</name>
    <dbReference type="NCBI Taxonomy" id="287"/>
    <lineage>
        <taxon>Bacteria</taxon>
        <taxon>Pseudomonadati</taxon>
        <taxon>Pseudomonadota</taxon>
        <taxon>Gammaproteobacteria</taxon>
        <taxon>Pseudomonadales</taxon>
        <taxon>Pseudomonadaceae</taxon>
        <taxon>Pseudomonas</taxon>
    </lineage>
</organism>
<evidence type="ECO:0000313" key="1">
    <source>
        <dbReference type="EMBL" id="RCI75827.1"/>
    </source>
</evidence>
<name>A0A367ME71_PSEAI</name>
<evidence type="ECO:0008006" key="3">
    <source>
        <dbReference type="Google" id="ProtNLM"/>
    </source>
</evidence>
<accession>A0A367ME71</accession>
<comment type="caution">
    <text evidence="1">The sequence shown here is derived from an EMBL/GenBank/DDBJ whole genome shotgun (WGS) entry which is preliminary data.</text>
</comment>
<protein>
    <recommendedName>
        <fullName evidence="3">Phage tail protein</fullName>
    </recommendedName>
</protein>
<evidence type="ECO:0000313" key="2">
    <source>
        <dbReference type="Proteomes" id="UP000253594"/>
    </source>
</evidence>
<dbReference type="AlphaFoldDB" id="A0A367ME71"/>
<gene>
    <name evidence="1" type="ORF">DT376_05590</name>
</gene>
<dbReference type="EMBL" id="QORE01000115">
    <property type="protein sequence ID" value="RCI75827.1"/>
    <property type="molecule type" value="Genomic_DNA"/>
</dbReference>
<sequence>MAIGTTHRVTARGGTLNVQPKAADMAAFSTLAAAYPTAAMNAQRRAINKTLGWLRTHIARAVGQKERIAVRAVRQRLIAYPVRGSGTQGKLWFGINPIEASRIGRPRQGKAGVTVAGRTYRGAFYARVYGGEPDIWIRTASPHFDPSDYPASDVRSMAYGRRGSMDADMYGRFPLAKAKVLLDDVRPLFDAWAKRADQKLLEFAQRELAYELHKLTKGGARG</sequence>
<reference evidence="1 2" key="1">
    <citation type="submission" date="2018-07" db="EMBL/GenBank/DDBJ databases">
        <title>Mechanisms of high-level aminoglycoside resistance among Gram-negative pathogens in Brazil.</title>
        <authorList>
            <person name="Ballaben A.S."/>
            <person name="Darini A.L.C."/>
            <person name="Doi Y."/>
        </authorList>
    </citation>
    <scope>NUCLEOTIDE SEQUENCE [LARGE SCALE GENOMIC DNA]</scope>
    <source>
        <strain evidence="1 2">B2-305</strain>
    </source>
</reference>